<feature type="domain" description="Cadherin" evidence="17">
    <location>
        <begin position="252"/>
        <end position="368"/>
    </location>
</feature>
<keyword evidence="19" id="KW-1185">Reference proteome</keyword>
<keyword evidence="12" id="KW-0325">Glycoprotein</keyword>
<feature type="domain" description="Cadherin" evidence="17">
    <location>
        <begin position="1262"/>
        <end position="1369"/>
    </location>
</feature>
<organism evidence="18 19">
    <name type="scientific">Parthenolecanium corni</name>
    <dbReference type="NCBI Taxonomy" id="536013"/>
    <lineage>
        <taxon>Eukaryota</taxon>
        <taxon>Metazoa</taxon>
        <taxon>Ecdysozoa</taxon>
        <taxon>Arthropoda</taxon>
        <taxon>Hexapoda</taxon>
        <taxon>Insecta</taxon>
        <taxon>Pterygota</taxon>
        <taxon>Neoptera</taxon>
        <taxon>Paraneoptera</taxon>
        <taxon>Hemiptera</taxon>
        <taxon>Sternorrhyncha</taxon>
        <taxon>Coccoidea</taxon>
        <taxon>Coccidae</taxon>
        <taxon>Parthenolecanium</taxon>
    </lineage>
</organism>
<evidence type="ECO:0000256" key="3">
    <source>
        <dbReference type="ARBA" id="ARBA00022536"/>
    </source>
</evidence>
<dbReference type="InterPro" id="IPR002126">
    <property type="entry name" value="Cadherin-like_dom"/>
</dbReference>
<dbReference type="FunFam" id="2.60.40.60:FF:000098">
    <property type="entry name" value="cadherin-23 isoform X1"/>
    <property type="match status" value="1"/>
</dbReference>
<dbReference type="GO" id="GO:0030154">
    <property type="term" value="P:cell differentiation"/>
    <property type="evidence" value="ECO:0007669"/>
    <property type="project" value="UniProtKB-ARBA"/>
</dbReference>
<keyword evidence="5 16" id="KW-0732">Signal</keyword>
<dbReference type="GO" id="GO:0007163">
    <property type="term" value="P:establishment or maintenance of cell polarity"/>
    <property type="evidence" value="ECO:0007669"/>
    <property type="project" value="UniProtKB-ARBA"/>
</dbReference>
<dbReference type="GO" id="GO:0005509">
    <property type="term" value="F:calcium ion binding"/>
    <property type="evidence" value="ECO:0007669"/>
    <property type="project" value="UniProtKB-UniRule"/>
</dbReference>
<dbReference type="GO" id="GO:0001736">
    <property type="term" value="P:establishment of planar polarity"/>
    <property type="evidence" value="ECO:0007669"/>
    <property type="project" value="UniProtKB-ARBA"/>
</dbReference>
<dbReference type="PRINTS" id="PR00205">
    <property type="entry name" value="CADHERIN"/>
</dbReference>
<evidence type="ECO:0000256" key="6">
    <source>
        <dbReference type="ARBA" id="ARBA00022737"/>
    </source>
</evidence>
<accession>A0AAN9TML2</accession>
<evidence type="ECO:0000256" key="2">
    <source>
        <dbReference type="ARBA" id="ARBA00022475"/>
    </source>
</evidence>
<keyword evidence="2" id="KW-1003">Cell membrane</keyword>
<evidence type="ECO:0000256" key="14">
    <source>
        <dbReference type="PROSITE-ProRule" id="PRU00043"/>
    </source>
</evidence>
<evidence type="ECO:0000256" key="5">
    <source>
        <dbReference type="ARBA" id="ARBA00022729"/>
    </source>
</evidence>
<dbReference type="SUPFAM" id="SSF49313">
    <property type="entry name" value="Cadherin-like"/>
    <property type="match status" value="14"/>
</dbReference>
<dbReference type="GO" id="GO:0048731">
    <property type="term" value="P:system development"/>
    <property type="evidence" value="ECO:0007669"/>
    <property type="project" value="UniProtKB-ARBA"/>
</dbReference>
<feature type="domain" description="Cadherin" evidence="17">
    <location>
        <begin position="1038"/>
        <end position="1150"/>
    </location>
</feature>
<evidence type="ECO:0000256" key="12">
    <source>
        <dbReference type="ARBA" id="ARBA00023180"/>
    </source>
</evidence>
<feature type="domain" description="Cadherin" evidence="17">
    <location>
        <begin position="43"/>
        <end position="137"/>
    </location>
</feature>
<dbReference type="PROSITE" id="PS50268">
    <property type="entry name" value="CADHERIN_2"/>
    <property type="match status" value="13"/>
</dbReference>
<comment type="function">
    <text evidence="13">Cadherins are calcium-dependent cell adhesion proteins. They preferentially interact with themselves in a homophilic manner in connecting cells.</text>
</comment>
<feature type="domain" description="Cadherin" evidence="17">
    <location>
        <begin position="698"/>
        <end position="804"/>
    </location>
</feature>
<dbReference type="FunFam" id="2.60.40.60:FF:000039">
    <property type="entry name" value="FAT atypical cadherin 3"/>
    <property type="match status" value="1"/>
</dbReference>
<feature type="domain" description="Cadherin" evidence="17">
    <location>
        <begin position="946"/>
        <end position="1037"/>
    </location>
</feature>
<sequence>MRILETWLLIGVLKICCTAPKVAGAVQKNRPPRFVAGGDMAHFSIPEDMEVGSTVYKLRATDPEDRSVYFSISGEYFSVNKYSGDVTLTKKLDREVNDTVEVIISVTDETIPDEEPSTVSLRREIPIIDVNDNYPLFGSTQYSFSISEGTKIGTVVYNNITISDKDFGLNSMVNLFCVQSLDCRVFSISLQIMSEGFYKASIMLIKPLNYETQSSYSLWLKAIDSNPKKPLSTMAKVIIDVEDIQDQPPIFFNTPYSISIFENMPPDQKVLSLRAKDGDVKNLRPIIFSIEQDVLKYFSVQNHGDGNATIVTTDNPIDREDPLVKQMGGIYTFNVKATELINNEVPADETRELVTIVILDQNDQLPKFNKQVFHLNVSEDIGVGTPLPGFGMVVSDDDIGENAHFSLSLQSNDPQFENCFSVEPSVVTGRSPVIIRVVDNEPLDYENGVREVKLFVIAYVLDKQNLPMKVSSAEVMLHIIDANDHYPEFSQSNYIVSVLENTDLNTRIADITASDSDSGVFSHITYSIGGFGMEKFGTDSTLGGLILIGRLNYEQQLSYSLTLEAKDGGNKTTTANILVNVIDVNDNAPEFEQAEYRRNLREGSTSFQPQFFVKATDADRGGNNNITYSVVSSNSDAVTVDKYTGEMILLKAASSLHTSRGQYELKIQANDSETPALSSFTQVFIRVGIPGNQRPVFKGLPYNVTIPETLSANSLVTTVRATDPDGPDELIEYKITSGADNFYIKSSNGKIYLSENADLYESGKLKRKYNITVFAIDSGVPVRETAQATVIVNVLDINNKKPLFKKDINYVAHLSERTPYGSVVMRVQADDSDEDANIKYSLLKPLKIFDRRGFLMKEEVEDYTKFFRIDADTGEISLLRGLRNPLIHFLTMTVEARDKNAVEDVENQFDTAEVTFFVETTDELKPVFMNVGWMRSNPVIVQNMLEEEPIGSTILTVTAHDPLNMIPITRFETKSLPRQLAMDALGNVVVTERIDYETLATKKFSFMVYAVSEDEQRRSDARVFINIQDINDHEPQFEYKNYQGSVEENSKRGTAVLFVRAEDGDLPTSPFGYGNISYFLSGEHAFLFDIDPLMGEIKVGNNAVLDREKQTLLNLIAVAVDTPRGGKERRKAEVPIQIDVLDVNDNAPTFKEKEYSFVLLENTPVGSSVLNLTATDPDSGPSGNVTYEIVNDFEHFGLLQINASSGEIFVRKPLTGRGRASPYGLTVRAEDNGNPTLFTDVQVNILIGDVVSNDGIPMFIHPTEDEIAVISEDAPVGSPVFHVVGTDPDDPYTPAGQIQYSFLRDSTDADTFNIDAKTGMITTNKKLDREKKSSYSLIILLSDRGTVPQQATRVLHVNVNDVDDNVPLFDRAVDEKPIMMSVNENVPVDTIVGEVQALDADEARNALIGYVITDGNDEALFDIIDADDESSTGVIRVAGQIDREKVSHALLTVKCFKKREVPRVLHKKYNKTDLSERQIFIKIVDVDDSVPKFEEENVTIGVGFSVPIDTLVLPIIAHDSDAEAEPIIYAIESDTFTSLKTKTAIYPTALPFILNNETGELRTNTSLADFVDGYFSLDISARNSPSSNASTAVKIYVIRERSLLSFVFSRSPSEVKEYLSEFKSEVEDALALPSMQFNIYSTQFHSKSDGSVDFSKASSCFQIITDDYTPKETEILLKDESNEQLQNIYQKYNVQAVQRCGNHLFKPDVTWVQISLLSIAAFIGVTSLISACVLCCSYSRWQRLR</sequence>
<evidence type="ECO:0000313" key="19">
    <source>
        <dbReference type="Proteomes" id="UP001367676"/>
    </source>
</evidence>
<keyword evidence="6" id="KW-0677">Repeat</keyword>
<keyword evidence="4 15" id="KW-0812">Transmembrane</keyword>
<dbReference type="InterPro" id="IPR015919">
    <property type="entry name" value="Cadherin-like_sf"/>
</dbReference>
<evidence type="ECO:0000256" key="4">
    <source>
        <dbReference type="ARBA" id="ARBA00022692"/>
    </source>
</evidence>
<dbReference type="CDD" id="cd11304">
    <property type="entry name" value="Cadherin_repeat"/>
    <property type="match status" value="13"/>
</dbReference>
<feature type="transmembrane region" description="Helical" evidence="15">
    <location>
        <begin position="1711"/>
        <end position="1736"/>
    </location>
</feature>
<feature type="domain" description="Cadherin" evidence="17">
    <location>
        <begin position="369"/>
        <end position="489"/>
    </location>
</feature>
<feature type="domain" description="Cadherin" evidence="17">
    <location>
        <begin position="1374"/>
        <end position="1493"/>
    </location>
</feature>
<evidence type="ECO:0000259" key="17">
    <source>
        <dbReference type="PROSITE" id="PS50268"/>
    </source>
</evidence>
<reference evidence="18 19" key="1">
    <citation type="submission" date="2024-03" db="EMBL/GenBank/DDBJ databases">
        <title>Adaptation during the transition from Ophiocordyceps entomopathogen to insect associate is accompanied by gene loss and intensified selection.</title>
        <authorList>
            <person name="Ward C.M."/>
            <person name="Onetto C.A."/>
            <person name="Borneman A.R."/>
        </authorList>
    </citation>
    <scope>NUCLEOTIDE SEQUENCE [LARGE SCALE GENOMIC DNA]</scope>
    <source>
        <strain evidence="18">AWRI1</strain>
        <tissue evidence="18">Single Adult Female</tissue>
    </source>
</reference>
<dbReference type="PANTHER" id="PTHR24026:SF133">
    <property type="entry name" value="CADHERIN-RELATED FAMILY MEMBER 2"/>
    <property type="match status" value="1"/>
</dbReference>
<evidence type="ECO:0000256" key="11">
    <source>
        <dbReference type="ARBA" id="ARBA00023157"/>
    </source>
</evidence>
<keyword evidence="7 14" id="KW-0106">Calcium</keyword>
<dbReference type="PROSITE" id="PS00232">
    <property type="entry name" value="CADHERIN_1"/>
    <property type="match status" value="5"/>
</dbReference>
<dbReference type="Pfam" id="PF00028">
    <property type="entry name" value="Cadherin"/>
    <property type="match status" value="10"/>
</dbReference>
<evidence type="ECO:0000256" key="13">
    <source>
        <dbReference type="ARBA" id="ARBA00059331"/>
    </source>
</evidence>
<dbReference type="InterPro" id="IPR020894">
    <property type="entry name" value="Cadherin_CS"/>
</dbReference>
<proteinExistence type="predicted"/>
<feature type="domain" description="Cadherin" evidence="17">
    <location>
        <begin position="592"/>
        <end position="697"/>
    </location>
</feature>
<comment type="caution">
    <text evidence="18">The sequence shown here is derived from an EMBL/GenBank/DDBJ whole genome shotgun (WGS) entry which is preliminary data.</text>
</comment>
<feature type="domain" description="Cadherin" evidence="17">
    <location>
        <begin position="138"/>
        <end position="251"/>
    </location>
</feature>
<dbReference type="Proteomes" id="UP001367676">
    <property type="component" value="Unassembled WGS sequence"/>
</dbReference>
<feature type="chain" id="PRO_5042946459" description="Cadherin domain-containing protein" evidence="16">
    <location>
        <begin position="25"/>
        <end position="1745"/>
    </location>
</feature>
<evidence type="ECO:0000256" key="15">
    <source>
        <dbReference type="SAM" id="Phobius"/>
    </source>
</evidence>
<evidence type="ECO:0000256" key="10">
    <source>
        <dbReference type="ARBA" id="ARBA00023136"/>
    </source>
</evidence>
<dbReference type="GO" id="GO:0007156">
    <property type="term" value="P:homophilic cell adhesion via plasma membrane adhesion molecules"/>
    <property type="evidence" value="ECO:0007669"/>
    <property type="project" value="InterPro"/>
</dbReference>
<dbReference type="GO" id="GO:0048513">
    <property type="term" value="P:animal organ development"/>
    <property type="evidence" value="ECO:0007669"/>
    <property type="project" value="UniProtKB-ARBA"/>
</dbReference>
<keyword evidence="8" id="KW-0130">Cell adhesion</keyword>
<keyword evidence="11" id="KW-1015">Disulfide bond</keyword>
<keyword evidence="3" id="KW-0245">EGF-like domain</keyword>
<protein>
    <recommendedName>
        <fullName evidence="17">Cadherin domain-containing protein</fullName>
    </recommendedName>
</protein>
<keyword evidence="10 15" id="KW-0472">Membrane</keyword>
<dbReference type="EMBL" id="JBBCAQ010000010">
    <property type="protein sequence ID" value="KAK7601944.1"/>
    <property type="molecule type" value="Genomic_DNA"/>
</dbReference>
<dbReference type="PANTHER" id="PTHR24026">
    <property type="entry name" value="FAT ATYPICAL CADHERIN-RELATED"/>
    <property type="match status" value="1"/>
</dbReference>
<evidence type="ECO:0000256" key="8">
    <source>
        <dbReference type="ARBA" id="ARBA00022889"/>
    </source>
</evidence>
<feature type="signal peptide" evidence="16">
    <location>
        <begin position="1"/>
        <end position="24"/>
    </location>
</feature>
<keyword evidence="9 15" id="KW-1133">Transmembrane helix</keyword>
<dbReference type="Gene3D" id="2.60.40.60">
    <property type="entry name" value="Cadherins"/>
    <property type="match status" value="14"/>
</dbReference>
<gene>
    <name evidence="18" type="ORF">V9T40_009385</name>
</gene>
<evidence type="ECO:0000256" key="16">
    <source>
        <dbReference type="SAM" id="SignalP"/>
    </source>
</evidence>
<evidence type="ECO:0000256" key="9">
    <source>
        <dbReference type="ARBA" id="ARBA00022989"/>
    </source>
</evidence>
<evidence type="ECO:0000256" key="1">
    <source>
        <dbReference type="ARBA" id="ARBA00004251"/>
    </source>
</evidence>
<dbReference type="GO" id="GO:0005886">
    <property type="term" value="C:plasma membrane"/>
    <property type="evidence" value="ECO:0007669"/>
    <property type="project" value="UniProtKB-SubCell"/>
</dbReference>
<evidence type="ECO:0000313" key="18">
    <source>
        <dbReference type="EMBL" id="KAK7601944.1"/>
    </source>
</evidence>
<name>A0AAN9TML2_9HEMI</name>
<feature type="domain" description="Cadherin" evidence="17">
    <location>
        <begin position="1151"/>
        <end position="1259"/>
    </location>
</feature>
<feature type="domain" description="Cadherin" evidence="17">
    <location>
        <begin position="490"/>
        <end position="591"/>
    </location>
</feature>
<dbReference type="GO" id="GO:0048589">
    <property type="term" value="P:developmental growth"/>
    <property type="evidence" value="ECO:0007669"/>
    <property type="project" value="UniProtKB-ARBA"/>
</dbReference>
<evidence type="ECO:0000256" key="7">
    <source>
        <dbReference type="ARBA" id="ARBA00022837"/>
    </source>
</evidence>
<dbReference type="FunFam" id="2.60.40.60:FF:000020">
    <property type="entry name" value="Dachsous cadherin-related 1b"/>
    <property type="match status" value="2"/>
</dbReference>
<dbReference type="SMART" id="SM00112">
    <property type="entry name" value="CA"/>
    <property type="match status" value="13"/>
</dbReference>
<feature type="domain" description="Cadherin" evidence="17">
    <location>
        <begin position="806"/>
        <end position="928"/>
    </location>
</feature>
<comment type="subcellular location">
    <subcellularLocation>
        <location evidence="1">Cell membrane</location>
        <topology evidence="1">Single-pass type I membrane protein</topology>
    </subcellularLocation>
</comment>